<dbReference type="GO" id="GO:0061632">
    <property type="term" value="F:RNA lariat debranching enzyme activator activity"/>
    <property type="evidence" value="ECO:0007669"/>
    <property type="project" value="TreeGrafter"/>
</dbReference>
<evidence type="ECO:0000313" key="7">
    <source>
        <dbReference type="Proteomes" id="UP000708208"/>
    </source>
</evidence>
<name>A0A8J2LIB7_9HEXA</name>
<dbReference type="AlphaFoldDB" id="A0A8J2LIB7"/>
<dbReference type="Pfam" id="PF04677">
    <property type="entry name" value="CwfJ_C_1"/>
    <property type="match status" value="1"/>
</dbReference>
<feature type="non-terminal residue" evidence="6">
    <location>
        <position position="1"/>
    </location>
</feature>
<dbReference type="CDD" id="cd07380">
    <property type="entry name" value="MPP_CWF19_N"/>
    <property type="match status" value="1"/>
</dbReference>
<organism evidence="6 7">
    <name type="scientific">Allacma fusca</name>
    <dbReference type="NCBI Taxonomy" id="39272"/>
    <lineage>
        <taxon>Eukaryota</taxon>
        <taxon>Metazoa</taxon>
        <taxon>Ecdysozoa</taxon>
        <taxon>Arthropoda</taxon>
        <taxon>Hexapoda</taxon>
        <taxon>Collembola</taxon>
        <taxon>Symphypleona</taxon>
        <taxon>Sminthuridae</taxon>
        <taxon>Allacma</taxon>
    </lineage>
</organism>
<dbReference type="GO" id="GO:0071014">
    <property type="term" value="C:post-mRNA release spliceosomal complex"/>
    <property type="evidence" value="ECO:0007669"/>
    <property type="project" value="TreeGrafter"/>
</dbReference>
<dbReference type="Pfam" id="PF04676">
    <property type="entry name" value="CwfJ_C_2"/>
    <property type="match status" value="1"/>
</dbReference>
<dbReference type="InterPro" id="IPR006768">
    <property type="entry name" value="Cwf19-like_C_dom-1"/>
</dbReference>
<feature type="region of interest" description="Disordered" evidence="2">
    <location>
        <begin position="311"/>
        <end position="346"/>
    </location>
</feature>
<dbReference type="GO" id="GO:0000398">
    <property type="term" value="P:mRNA splicing, via spliceosome"/>
    <property type="evidence" value="ECO:0007669"/>
    <property type="project" value="TreeGrafter"/>
</dbReference>
<feature type="chain" id="PRO_5035304206" description="CWF19-like protein 1" evidence="3">
    <location>
        <begin position="26"/>
        <end position="557"/>
    </location>
</feature>
<dbReference type="InterPro" id="IPR040194">
    <property type="entry name" value="Cwf19-like"/>
</dbReference>
<dbReference type="InterPro" id="IPR006767">
    <property type="entry name" value="Cwf19-like_C_dom-2"/>
</dbReference>
<dbReference type="Proteomes" id="UP000708208">
    <property type="component" value="Unassembled WGS sequence"/>
</dbReference>
<evidence type="ECO:0000256" key="1">
    <source>
        <dbReference type="ARBA" id="ARBA00006795"/>
    </source>
</evidence>
<protein>
    <recommendedName>
        <fullName evidence="8">CWF19-like protein 1</fullName>
    </recommendedName>
</protein>
<accession>A0A8J2LIB7</accession>
<evidence type="ECO:0000259" key="5">
    <source>
        <dbReference type="Pfam" id="PF04677"/>
    </source>
</evidence>
<dbReference type="PANTHER" id="PTHR12072:SF4">
    <property type="entry name" value="CWF19-LIKE PROTEIN 1"/>
    <property type="match status" value="1"/>
</dbReference>
<evidence type="ECO:0000256" key="3">
    <source>
        <dbReference type="SAM" id="SignalP"/>
    </source>
</evidence>
<keyword evidence="3" id="KW-0732">Signal</keyword>
<comment type="caution">
    <text evidence="6">The sequence shown here is derived from an EMBL/GenBank/DDBJ whole genome shotgun (WGS) entry which is preliminary data.</text>
</comment>
<dbReference type="EMBL" id="CAJVCH010564797">
    <property type="protein sequence ID" value="CAG7832388.1"/>
    <property type="molecule type" value="Genomic_DNA"/>
</dbReference>
<sequence length="557" mass="62110">SISTSLLASSVFILGAITMQSTVAADHIKILVAGDTKGKFKELFDRVSTVNRKNGPFNLLLCVGDFFPDVYSEDLYIPPAPISTFILGPSKPSQLKYFTTLTGCEISDNITYLGQRGVYNDSHGLKIAYFSGSQSKTGEKTDVEFNYEDVKNFEVRVLNEVGFKGVDIFLTSQWPLGIENKTATLPAEPPQQSSNLISRLASSLKPRYHFAGIEGIHYERPPYRNHLVLAETAQHPTRFISLANVANTSKSKWLYAFNILPMKVMNRLELIKQPENITEFPFANVANVVKKEDASDGTGAAPANQFFYDTSYTGQPRGRGAKRHQEGRGGWQGKRGRDGPSEPRQPQKPCWFCLASPEVEKHLVVSIGDSAYVTLAKGGLTDDHVLILPIGHFQSTIECPQEVADEINKFKSCLKKFFASIGKGVVFFERNFKSPHLQVQAIPIPIEIAKCLKITCLDYADSEEIEMQDFPSNADLSQMTRVGFPYFYLELPDGSKLFTPIGKNFPIQFGRELLASEPILNCMDKVDWKACALSKDEEAHLTKSFREAFKSFDFTLS</sequence>
<evidence type="ECO:0000256" key="2">
    <source>
        <dbReference type="SAM" id="MobiDB-lite"/>
    </source>
</evidence>
<evidence type="ECO:0000313" key="6">
    <source>
        <dbReference type="EMBL" id="CAG7832388.1"/>
    </source>
</evidence>
<feature type="domain" description="Cwf19-like C-terminal" evidence="5">
    <location>
        <begin position="344"/>
        <end position="454"/>
    </location>
</feature>
<feature type="signal peptide" evidence="3">
    <location>
        <begin position="1"/>
        <end position="25"/>
    </location>
</feature>
<gene>
    <name evidence="6" type="ORF">AFUS01_LOCUS42072</name>
</gene>
<keyword evidence="7" id="KW-1185">Reference proteome</keyword>
<dbReference type="OrthoDB" id="444325at2759"/>
<evidence type="ECO:0000259" key="4">
    <source>
        <dbReference type="Pfam" id="PF04676"/>
    </source>
</evidence>
<proteinExistence type="inferred from homology"/>
<comment type="similarity">
    <text evidence="1">Belongs to the CWF19 family.</text>
</comment>
<feature type="domain" description="Cwf19-like protein C-terminal" evidence="4">
    <location>
        <begin position="466"/>
        <end position="555"/>
    </location>
</feature>
<evidence type="ECO:0008006" key="8">
    <source>
        <dbReference type="Google" id="ProtNLM"/>
    </source>
</evidence>
<dbReference type="PANTHER" id="PTHR12072">
    <property type="entry name" value="CWF19, CELL CYCLE CONTROL PROTEIN"/>
    <property type="match status" value="1"/>
</dbReference>
<reference evidence="6" key="1">
    <citation type="submission" date="2021-06" db="EMBL/GenBank/DDBJ databases">
        <authorList>
            <person name="Hodson N. C."/>
            <person name="Mongue J. A."/>
            <person name="Jaron S. K."/>
        </authorList>
    </citation>
    <scope>NUCLEOTIDE SEQUENCE</scope>
</reference>